<dbReference type="EMBL" id="JAAKZI010000006">
    <property type="protein sequence ID" value="NGN82875.1"/>
    <property type="molecule type" value="Genomic_DNA"/>
</dbReference>
<comment type="caution">
    <text evidence="2">The sequence shown here is derived from an EMBL/GenBank/DDBJ whole genome shotgun (WGS) entry which is preliminary data.</text>
</comment>
<feature type="transmembrane region" description="Helical" evidence="1">
    <location>
        <begin position="79"/>
        <end position="102"/>
    </location>
</feature>
<keyword evidence="1" id="KW-1133">Transmembrane helix</keyword>
<gene>
    <name evidence="2" type="ORF">G6N77_05260</name>
</gene>
<protein>
    <recommendedName>
        <fullName evidence="4">Histidinol dehydrogenase</fullName>
    </recommendedName>
</protein>
<feature type="transmembrane region" description="Helical" evidence="1">
    <location>
        <begin position="21"/>
        <end position="40"/>
    </location>
</feature>
<dbReference type="Proteomes" id="UP000479226">
    <property type="component" value="Unassembled WGS sequence"/>
</dbReference>
<evidence type="ECO:0000313" key="2">
    <source>
        <dbReference type="EMBL" id="NGN82875.1"/>
    </source>
</evidence>
<name>A0ABX0DAH6_9MICC</name>
<keyword evidence="1" id="KW-0812">Transmembrane</keyword>
<sequence>MSGPELADRHEPGARMPTPRRWAVVAAAFGAGIGTGLLGTSLHGHALYGTGYIVPLGAVAALVMLAAVELFVGLWGRSAWVVVLCGGAAYLCAGLLSLRLGAFGMISANLQGNLWLYGIAVLTPVMAWIAVLILRPGNTTRGK</sequence>
<evidence type="ECO:0008006" key="4">
    <source>
        <dbReference type="Google" id="ProtNLM"/>
    </source>
</evidence>
<keyword evidence="1" id="KW-0472">Membrane</keyword>
<accession>A0ABX0DAH6</accession>
<proteinExistence type="predicted"/>
<feature type="transmembrane region" description="Helical" evidence="1">
    <location>
        <begin position="52"/>
        <end position="72"/>
    </location>
</feature>
<feature type="transmembrane region" description="Helical" evidence="1">
    <location>
        <begin position="114"/>
        <end position="134"/>
    </location>
</feature>
<keyword evidence="3" id="KW-1185">Reference proteome</keyword>
<dbReference type="RefSeq" id="WP_165180969.1">
    <property type="nucleotide sequence ID" value="NZ_JAAKZI010000006.1"/>
</dbReference>
<evidence type="ECO:0000313" key="3">
    <source>
        <dbReference type="Proteomes" id="UP000479226"/>
    </source>
</evidence>
<reference evidence="2 3" key="1">
    <citation type="submission" date="2020-02" db="EMBL/GenBank/DDBJ databases">
        <title>Genome sequence of the type strain DSM 27180 of Arthrobacter silviterrae.</title>
        <authorList>
            <person name="Gao J."/>
            <person name="Sun J."/>
        </authorList>
    </citation>
    <scope>NUCLEOTIDE SEQUENCE [LARGE SCALE GENOMIC DNA]</scope>
    <source>
        <strain evidence="2 3">DSM 27180</strain>
    </source>
</reference>
<organism evidence="2 3">
    <name type="scientific">Arthrobacter silviterrae</name>
    <dbReference type="NCBI Taxonomy" id="2026658"/>
    <lineage>
        <taxon>Bacteria</taxon>
        <taxon>Bacillati</taxon>
        <taxon>Actinomycetota</taxon>
        <taxon>Actinomycetes</taxon>
        <taxon>Micrococcales</taxon>
        <taxon>Micrococcaceae</taxon>
        <taxon>Arthrobacter</taxon>
    </lineage>
</organism>
<evidence type="ECO:0000256" key="1">
    <source>
        <dbReference type="SAM" id="Phobius"/>
    </source>
</evidence>